<feature type="compositionally biased region" description="Polar residues" evidence="1">
    <location>
        <begin position="290"/>
        <end position="301"/>
    </location>
</feature>
<feature type="compositionally biased region" description="Low complexity" evidence="1">
    <location>
        <begin position="200"/>
        <end position="212"/>
    </location>
</feature>
<feature type="compositionally biased region" description="Low complexity" evidence="1">
    <location>
        <begin position="271"/>
        <end position="288"/>
    </location>
</feature>
<accession>A0A4Y8CYP9</accession>
<reference evidence="2 3" key="1">
    <citation type="submission" date="2017-11" db="EMBL/GenBank/DDBJ databases">
        <title>Comparative genomics of Botrytis spp.</title>
        <authorList>
            <person name="Valero-Jimenez C.A."/>
            <person name="Tapia P."/>
            <person name="Veloso J."/>
            <person name="Silva-Moreno E."/>
            <person name="Staats M."/>
            <person name="Valdes J.H."/>
            <person name="Van Kan J.A.L."/>
        </authorList>
    </citation>
    <scope>NUCLEOTIDE SEQUENCE [LARGE SCALE GENOMIC DNA]</scope>
    <source>
        <strain evidence="2 3">MUCL2830</strain>
    </source>
</reference>
<dbReference type="OrthoDB" id="3558308at2759"/>
<proteinExistence type="predicted"/>
<dbReference type="Proteomes" id="UP000297299">
    <property type="component" value="Unassembled WGS sequence"/>
</dbReference>
<gene>
    <name evidence="2" type="ORF">BOTCAL_0211g00030</name>
</gene>
<feature type="compositionally biased region" description="Low complexity" evidence="1">
    <location>
        <begin position="341"/>
        <end position="356"/>
    </location>
</feature>
<keyword evidence="3" id="KW-1185">Reference proteome</keyword>
<evidence type="ECO:0000313" key="3">
    <source>
        <dbReference type="Proteomes" id="UP000297299"/>
    </source>
</evidence>
<sequence>MPKLHFQVYSLSTTSPILSTEVLLIFDPHAKSSKSSYFRSIHHESVSLPFSTPSSLPSNLEHLGYIRSKSRVKKACSLAKKVRKNIQRPFTHFTNDVVGIWIREGLLRWERGCIPCKIDESILDVRTLETGNGKGEPSKYQNEREAEENGDYGFWLRSVPSQHSLGRSTRESNRHLSRARSTHHPGWSLNSSFNPSKGVSSSIPLSRNSSSNPRHKSRSHSRPRSHSPSSSYHGRSSFHDSAISISNDDIDNDYDYDYDYDDDDDDDDDTGSSISRSDRSSYYSSPPSSHQPRSHSPTTQAPPLLSDLPSRRAKEEDSRKRIFEKKKAEYWNSSSRHHRSPSSSSSSSSSSDSQSRSRARSRKNQNSTQESHIPRFNNPLQLSVAGSDPSVRR</sequence>
<feature type="compositionally biased region" description="Polar residues" evidence="1">
    <location>
        <begin position="188"/>
        <end position="199"/>
    </location>
</feature>
<evidence type="ECO:0000313" key="2">
    <source>
        <dbReference type="EMBL" id="TEY57616.1"/>
    </source>
</evidence>
<feature type="compositionally biased region" description="Acidic residues" evidence="1">
    <location>
        <begin position="248"/>
        <end position="270"/>
    </location>
</feature>
<feature type="compositionally biased region" description="Low complexity" evidence="1">
    <location>
        <begin position="226"/>
        <end position="247"/>
    </location>
</feature>
<feature type="region of interest" description="Disordered" evidence="1">
    <location>
        <begin position="163"/>
        <end position="393"/>
    </location>
</feature>
<feature type="compositionally biased region" description="Basic residues" evidence="1">
    <location>
        <begin position="213"/>
        <end position="225"/>
    </location>
</feature>
<dbReference type="EMBL" id="PHWZ01000211">
    <property type="protein sequence ID" value="TEY57616.1"/>
    <property type="molecule type" value="Genomic_DNA"/>
</dbReference>
<comment type="caution">
    <text evidence="2">The sequence shown here is derived from an EMBL/GenBank/DDBJ whole genome shotgun (WGS) entry which is preliminary data.</text>
</comment>
<organism evidence="2 3">
    <name type="scientific">Botryotinia calthae</name>
    <dbReference type="NCBI Taxonomy" id="38488"/>
    <lineage>
        <taxon>Eukaryota</taxon>
        <taxon>Fungi</taxon>
        <taxon>Dikarya</taxon>
        <taxon>Ascomycota</taxon>
        <taxon>Pezizomycotina</taxon>
        <taxon>Leotiomycetes</taxon>
        <taxon>Helotiales</taxon>
        <taxon>Sclerotiniaceae</taxon>
        <taxon>Botryotinia</taxon>
    </lineage>
</organism>
<evidence type="ECO:0000256" key="1">
    <source>
        <dbReference type="SAM" id="MobiDB-lite"/>
    </source>
</evidence>
<dbReference type="AlphaFoldDB" id="A0A4Y8CYP9"/>
<protein>
    <submittedName>
        <fullName evidence="2">Uncharacterized protein</fullName>
    </submittedName>
</protein>
<feature type="compositionally biased region" description="Basic and acidic residues" evidence="1">
    <location>
        <begin position="309"/>
        <end position="329"/>
    </location>
</feature>
<name>A0A4Y8CYP9_9HELO</name>